<dbReference type="Proteomes" id="UP001223520">
    <property type="component" value="Chromosome"/>
</dbReference>
<keyword evidence="2" id="KW-0560">Oxidoreductase</keyword>
<evidence type="ECO:0000313" key="2">
    <source>
        <dbReference type="EMBL" id="WGV26852.1"/>
    </source>
</evidence>
<dbReference type="InterPro" id="IPR011008">
    <property type="entry name" value="Dimeric_a/b-barrel"/>
</dbReference>
<dbReference type="InterPro" id="IPR007138">
    <property type="entry name" value="ABM_dom"/>
</dbReference>
<keyword evidence="2" id="KW-0503">Monooxygenase</keyword>
<dbReference type="RefSeq" id="WP_281484096.1">
    <property type="nucleotide sequence ID" value="NZ_CP124543.1"/>
</dbReference>
<dbReference type="EMBL" id="CP124543">
    <property type="protein sequence ID" value="WGV26852.1"/>
    <property type="molecule type" value="Genomic_DNA"/>
</dbReference>
<dbReference type="KEGG" id="hbq:QI031_04945"/>
<proteinExistence type="predicted"/>
<dbReference type="Pfam" id="PF03992">
    <property type="entry name" value="ABM"/>
    <property type="match status" value="1"/>
</dbReference>
<keyword evidence="3" id="KW-1185">Reference proteome</keyword>
<dbReference type="AlphaFoldDB" id="A0AAJ6NUI5"/>
<dbReference type="SUPFAM" id="SSF54909">
    <property type="entry name" value="Dimeric alpha+beta barrel"/>
    <property type="match status" value="1"/>
</dbReference>
<protein>
    <submittedName>
        <fullName evidence="2">Antibiotic biosynthesis monooxygenase</fullName>
    </submittedName>
</protein>
<gene>
    <name evidence="2" type="ORF">QI031_04945</name>
</gene>
<organism evidence="2 3">
    <name type="scientific">Halotia branconii CENA392</name>
    <dbReference type="NCBI Taxonomy" id="1539056"/>
    <lineage>
        <taxon>Bacteria</taxon>
        <taxon>Bacillati</taxon>
        <taxon>Cyanobacteriota</taxon>
        <taxon>Cyanophyceae</taxon>
        <taxon>Nostocales</taxon>
        <taxon>Nodulariaceae</taxon>
        <taxon>Halotia</taxon>
    </lineage>
</organism>
<evidence type="ECO:0000259" key="1">
    <source>
        <dbReference type="Pfam" id="PF03992"/>
    </source>
</evidence>
<feature type="domain" description="ABM" evidence="1">
    <location>
        <begin position="3"/>
        <end position="70"/>
    </location>
</feature>
<evidence type="ECO:0000313" key="3">
    <source>
        <dbReference type="Proteomes" id="UP001223520"/>
    </source>
</evidence>
<sequence>MAVTLINSFIVPENREAEFLKNWQKTAEVFSHTSGFIETHLHRNIGVGDGTFKFVNIARWESVEAWRSATENYSDEHSLSDIKAHPALYESIVNLQYQGEK</sequence>
<reference evidence="2 3" key="1">
    <citation type="journal article" date="2023" name="Limnol Oceanogr Lett">
        <title>Environmental adaptations by the intertidal Antarctic cyanobacterium Halotia branconii CENA392 as revealed using long-read genome sequencing.</title>
        <authorList>
            <person name="Dextro R.B."/>
            <person name="Delbaje E."/>
            <person name="Freitas P.N.N."/>
            <person name="Geraldes V."/>
            <person name="Pinto E."/>
            <person name="Long P.F."/>
            <person name="Fiore M.F."/>
        </authorList>
    </citation>
    <scope>NUCLEOTIDE SEQUENCE [LARGE SCALE GENOMIC DNA]</scope>
    <source>
        <strain evidence="2 3">CENA392</strain>
    </source>
</reference>
<accession>A0AAJ6NUI5</accession>
<dbReference type="Gene3D" id="3.30.70.100">
    <property type="match status" value="1"/>
</dbReference>
<dbReference type="GO" id="GO:0004497">
    <property type="term" value="F:monooxygenase activity"/>
    <property type="evidence" value="ECO:0007669"/>
    <property type="project" value="UniProtKB-KW"/>
</dbReference>
<name>A0AAJ6NUI5_9CYAN</name>